<protein>
    <submittedName>
        <fullName evidence="1">Uncharacterized protein</fullName>
    </submittedName>
</protein>
<proteinExistence type="predicted"/>
<accession>A0A0F9BM38</accession>
<evidence type="ECO:0000313" key="1">
    <source>
        <dbReference type="EMBL" id="KKL14927.1"/>
    </source>
</evidence>
<comment type="caution">
    <text evidence="1">The sequence shown here is derived from an EMBL/GenBank/DDBJ whole genome shotgun (WGS) entry which is preliminary data.</text>
</comment>
<organism evidence="1">
    <name type="scientific">marine sediment metagenome</name>
    <dbReference type="NCBI Taxonomy" id="412755"/>
    <lineage>
        <taxon>unclassified sequences</taxon>
        <taxon>metagenomes</taxon>
        <taxon>ecological metagenomes</taxon>
    </lineage>
</organism>
<feature type="non-terminal residue" evidence="1">
    <location>
        <position position="71"/>
    </location>
</feature>
<gene>
    <name evidence="1" type="ORF">LCGC14_2510720</name>
</gene>
<sequence length="71" mass="8190">MTIFVFTFCAQNIFGQTTRRLGDLEKSDSTLIVYQIYGLQESSEGYKITYITPNSEPEFLYLPVELLDKVN</sequence>
<dbReference type="AlphaFoldDB" id="A0A0F9BM38"/>
<dbReference type="EMBL" id="LAZR01040261">
    <property type="protein sequence ID" value="KKL14927.1"/>
    <property type="molecule type" value="Genomic_DNA"/>
</dbReference>
<name>A0A0F9BM38_9ZZZZ</name>
<reference evidence="1" key="1">
    <citation type="journal article" date="2015" name="Nature">
        <title>Complex archaea that bridge the gap between prokaryotes and eukaryotes.</title>
        <authorList>
            <person name="Spang A."/>
            <person name="Saw J.H."/>
            <person name="Jorgensen S.L."/>
            <person name="Zaremba-Niedzwiedzka K."/>
            <person name="Martijn J."/>
            <person name="Lind A.E."/>
            <person name="van Eijk R."/>
            <person name="Schleper C."/>
            <person name="Guy L."/>
            <person name="Ettema T.J."/>
        </authorList>
    </citation>
    <scope>NUCLEOTIDE SEQUENCE</scope>
</reference>